<dbReference type="STRING" id="48269.A0A183M642"/>
<dbReference type="GO" id="GO:0005524">
    <property type="term" value="F:ATP binding"/>
    <property type="evidence" value="ECO:0007669"/>
    <property type="project" value="UniProtKB-KW"/>
</dbReference>
<dbReference type="Pfam" id="PF08264">
    <property type="entry name" value="Anticodon_1"/>
    <property type="match status" value="1"/>
</dbReference>
<evidence type="ECO:0000256" key="3">
    <source>
        <dbReference type="ARBA" id="ARBA00022598"/>
    </source>
</evidence>
<organism evidence="9 10">
    <name type="scientific">Schistosoma margrebowiei</name>
    <dbReference type="NCBI Taxonomy" id="48269"/>
    <lineage>
        <taxon>Eukaryota</taxon>
        <taxon>Metazoa</taxon>
        <taxon>Spiralia</taxon>
        <taxon>Lophotrochozoa</taxon>
        <taxon>Platyhelminthes</taxon>
        <taxon>Trematoda</taxon>
        <taxon>Digenea</taxon>
        <taxon>Strigeidida</taxon>
        <taxon>Schistosomatoidea</taxon>
        <taxon>Schistosomatidae</taxon>
        <taxon>Schistosoma</taxon>
    </lineage>
</organism>
<proteinExistence type="inferred from homology"/>
<keyword evidence="10" id="KW-1185">Reference proteome</keyword>
<dbReference type="SUPFAM" id="SSF47323">
    <property type="entry name" value="Anticodon-binding domain of a subclass of class I aminoacyl-tRNA synthetases"/>
    <property type="match status" value="1"/>
</dbReference>
<accession>A0A183M642</accession>
<keyword evidence="6" id="KW-0648">Protein biosynthesis</keyword>
<dbReference type="Gene3D" id="1.10.730.10">
    <property type="entry name" value="Isoleucyl-tRNA Synthetase, Domain 1"/>
    <property type="match status" value="1"/>
</dbReference>
<name>A0A183M642_9TREM</name>
<dbReference type="EMBL" id="UZAI01006518">
    <property type="protein sequence ID" value="VDO95737.1"/>
    <property type="molecule type" value="Genomic_DNA"/>
</dbReference>
<dbReference type="PANTHER" id="PTHR11946:SF109">
    <property type="entry name" value="VALINE--TRNA LIGASE"/>
    <property type="match status" value="1"/>
</dbReference>
<evidence type="ECO:0000256" key="1">
    <source>
        <dbReference type="ARBA" id="ARBA00005594"/>
    </source>
</evidence>
<keyword evidence="3" id="KW-0436">Ligase</keyword>
<dbReference type="Proteomes" id="UP000277204">
    <property type="component" value="Unassembled WGS sequence"/>
</dbReference>
<keyword evidence="7" id="KW-0030">Aminoacyl-tRNA synthetase</keyword>
<evidence type="ECO:0000256" key="2">
    <source>
        <dbReference type="ARBA" id="ARBA00013169"/>
    </source>
</evidence>
<comment type="similarity">
    <text evidence="1">Belongs to the class-I aminoacyl-tRNA synthetase family.</text>
</comment>
<dbReference type="EC" id="6.1.1.9" evidence="2"/>
<evidence type="ECO:0000313" key="10">
    <source>
        <dbReference type="Proteomes" id="UP000277204"/>
    </source>
</evidence>
<evidence type="ECO:0000256" key="5">
    <source>
        <dbReference type="ARBA" id="ARBA00022840"/>
    </source>
</evidence>
<keyword evidence="4" id="KW-0547">Nucleotide-binding</keyword>
<evidence type="ECO:0000256" key="8">
    <source>
        <dbReference type="ARBA" id="ARBA00029936"/>
    </source>
</evidence>
<evidence type="ECO:0000256" key="4">
    <source>
        <dbReference type="ARBA" id="ARBA00022741"/>
    </source>
</evidence>
<dbReference type="InterPro" id="IPR013155">
    <property type="entry name" value="M/V/L/I-tRNA-synth_anticd-bd"/>
</dbReference>
<dbReference type="AlphaFoldDB" id="A0A183M642"/>
<dbReference type="GO" id="GO:0005829">
    <property type="term" value="C:cytosol"/>
    <property type="evidence" value="ECO:0007669"/>
    <property type="project" value="TreeGrafter"/>
</dbReference>
<sequence>MWQTARFVSIQLKKQDVFQSVSSIYHKSLGTQWIDFVGGLSKQKQLRLFDIWIIHKLCRLIHLVNLSWTDPRDIDHGENKIQTGNHKLRVDFDNENLKWSFHHGVKGMQNWWLNDLCSIYLEVIKNEVSSPYNTNSLHILYLCLMTGIHIFHPIMPHLTEVLWHGLNISIEQKDELYNPENSLLMQQFPNCKWNNYDISLDRVQEIMSELTTVASNVNSWRTLLRPIHHDKSENPTELKKIESDSIYLIKNSSDSNVSEDESAVLKALTSINLKSDMLRSNNYVYIPVHNDQTDWHLCINENEYDLNWARNQLQLRIDKLCKRKEELIKIEKMKKGKENAHETNQSKVMKIRQCSYVFTHYLSISS</sequence>
<evidence type="ECO:0000256" key="7">
    <source>
        <dbReference type="ARBA" id="ARBA00023146"/>
    </source>
</evidence>
<reference evidence="9 10" key="1">
    <citation type="submission" date="2018-11" db="EMBL/GenBank/DDBJ databases">
        <authorList>
            <consortium name="Pathogen Informatics"/>
        </authorList>
    </citation>
    <scope>NUCLEOTIDE SEQUENCE [LARGE SCALE GENOMIC DNA]</scope>
    <source>
        <strain evidence="9 10">Zambia</strain>
    </source>
</reference>
<dbReference type="GO" id="GO:0006438">
    <property type="term" value="P:valyl-tRNA aminoacylation"/>
    <property type="evidence" value="ECO:0007669"/>
    <property type="project" value="InterPro"/>
</dbReference>
<dbReference type="InterPro" id="IPR009080">
    <property type="entry name" value="tRNAsynth_Ia_anticodon-bd"/>
</dbReference>
<dbReference type="GO" id="GO:0004832">
    <property type="term" value="F:valine-tRNA ligase activity"/>
    <property type="evidence" value="ECO:0007669"/>
    <property type="project" value="UniProtKB-EC"/>
</dbReference>
<gene>
    <name evidence="9" type="ORF">SMRZ_LOCUS11517</name>
</gene>
<protein>
    <recommendedName>
        <fullName evidence="2">valine--tRNA ligase</fullName>
        <ecNumber evidence="2">6.1.1.9</ecNumber>
    </recommendedName>
    <alternativeName>
        <fullName evidence="8">Valyl-tRNA synthetase</fullName>
    </alternativeName>
</protein>
<keyword evidence="5" id="KW-0067">ATP-binding</keyword>
<evidence type="ECO:0000256" key="6">
    <source>
        <dbReference type="ARBA" id="ARBA00022917"/>
    </source>
</evidence>
<dbReference type="PANTHER" id="PTHR11946">
    <property type="entry name" value="VALYL-TRNA SYNTHETASES"/>
    <property type="match status" value="1"/>
</dbReference>
<evidence type="ECO:0000313" key="9">
    <source>
        <dbReference type="EMBL" id="VDO95737.1"/>
    </source>
</evidence>
<dbReference type="InterPro" id="IPR002303">
    <property type="entry name" value="Valyl-tRNA_ligase"/>
</dbReference>